<dbReference type="RefSeq" id="WP_275650461.1">
    <property type="nucleotide sequence ID" value="NZ_JARFVA010000006.1"/>
</dbReference>
<evidence type="ECO:0000313" key="3">
    <source>
        <dbReference type="Proteomes" id="UP001217083"/>
    </source>
</evidence>
<protein>
    <recommendedName>
        <fullName evidence="4">DUF5668 domain-containing protein</fullName>
    </recommendedName>
</protein>
<feature type="transmembrane region" description="Helical" evidence="1">
    <location>
        <begin position="93"/>
        <end position="116"/>
    </location>
</feature>
<name>A0ABT5XRK1_9FLAO</name>
<keyword evidence="3" id="KW-1185">Reference proteome</keyword>
<dbReference type="Proteomes" id="UP001217083">
    <property type="component" value="Unassembled WGS sequence"/>
</dbReference>
<keyword evidence="1" id="KW-0472">Membrane</keyword>
<gene>
    <name evidence="2" type="ORF">PY091_14985</name>
</gene>
<reference evidence="2 3" key="1">
    <citation type="submission" date="2023-03" db="EMBL/GenBank/DDBJ databases">
        <title>Muricauda XX sp. nov. and Muricauda XXX sp. nov., two novel species isolated from Okinawa Trough.</title>
        <authorList>
            <person name="Cao W."/>
            <person name="Deng X."/>
        </authorList>
    </citation>
    <scope>NUCLEOTIDE SEQUENCE [LARGE SCALE GENOMIC DNA]</scope>
    <source>
        <strain evidence="2 3">81s02</strain>
    </source>
</reference>
<feature type="transmembrane region" description="Helical" evidence="1">
    <location>
        <begin position="30"/>
        <end position="48"/>
    </location>
</feature>
<comment type="caution">
    <text evidence="2">The sequence shown here is derived from an EMBL/GenBank/DDBJ whole genome shotgun (WGS) entry which is preliminary data.</text>
</comment>
<proteinExistence type="predicted"/>
<keyword evidence="1" id="KW-1133">Transmembrane helix</keyword>
<accession>A0ABT5XRK1</accession>
<dbReference type="EMBL" id="JARFVA010000006">
    <property type="protein sequence ID" value="MDF0708528.1"/>
    <property type="molecule type" value="Genomic_DNA"/>
</dbReference>
<organism evidence="2 3">
    <name type="scientific">Flagellimonas okinawensis</name>
    <dbReference type="NCBI Taxonomy" id="3031324"/>
    <lineage>
        <taxon>Bacteria</taxon>
        <taxon>Pseudomonadati</taxon>
        <taxon>Bacteroidota</taxon>
        <taxon>Flavobacteriia</taxon>
        <taxon>Flavobacteriales</taxon>
        <taxon>Flavobacteriaceae</taxon>
        <taxon>Flagellimonas</taxon>
    </lineage>
</organism>
<evidence type="ECO:0008006" key="4">
    <source>
        <dbReference type="Google" id="ProtNLM"/>
    </source>
</evidence>
<keyword evidence="1" id="KW-0812">Transmembrane</keyword>
<sequence>MDKPSTFIYTGLFIIVLGLGDDKGRLIPNEYVWILGGLGLIYGIFLQLKQEGKIFPANTEWKFDIRKLPSKAYIIIGVGLLKMNRYIDVVDQYLELNIIATIVGALIMLYGLSIFFREKRIKKESGNIE</sequence>
<evidence type="ECO:0000313" key="2">
    <source>
        <dbReference type="EMBL" id="MDF0708528.1"/>
    </source>
</evidence>
<evidence type="ECO:0000256" key="1">
    <source>
        <dbReference type="SAM" id="Phobius"/>
    </source>
</evidence>